<accession>A0A1I1GYV8</accession>
<dbReference type="PROSITE" id="PS50110">
    <property type="entry name" value="RESPONSE_REGULATORY"/>
    <property type="match status" value="1"/>
</dbReference>
<keyword evidence="1" id="KW-0597">Phosphoprotein</keyword>
<dbReference type="Pfam" id="PF00072">
    <property type="entry name" value="Response_reg"/>
    <property type="match status" value="1"/>
</dbReference>
<dbReference type="GO" id="GO:0003677">
    <property type="term" value="F:DNA binding"/>
    <property type="evidence" value="ECO:0007669"/>
    <property type="project" value="UniProtKB-KW"/>
</dbReference>
<dbReference type="Pfam" id="PF04397">
    <property type="entry name" value="LytTR"/>
    <property type="match status" value="1"/>
</dbReference>
<evidence type="ECO:0000259" key="2">
    <source>
        <dbReference type="PROSITE" id="PS50110"/>
    </source>
</evidence>
<evidence type="ECO:0000313" key="5">
    <source>
        <dbReference type="Proteomes" id="UP000199514"/>
    </source>
</evidence>
<feature type="domain" description="HTH LytTR-type" evidence="3">
    <location>
        <begin position="146"/>
        <end position="219"/>
    </location>
</feature>
<evidence type="ECO:0000259" key="3">
    <source>
        <dbReference type="PROSITE" id="PS50930"/>
    </source>
</evidence>
<organism evidence="4 5">
    <name type="scientific">Flexibacter flexilis DSM 6793</name>
    <dbReference type="NCBI Taxonomy" id="927664"/>
    <lineage>
        <taxon>Bacteria</taxon>
        <taxon>Pseudomonadati</taxon>
        <taxon>Bacteroidota</taxon>
        <taxon>Cytophagia</taxon>
        <taxon>Cytophagales</taxon>
        <taxon>Flexibacteraceae</taxon>
        <taxon>Flexibacter</taxon>
    </lineage>
</organism>
<evidence type="ECO:0000313" key="4">
    <source>
        <dbReference type="EMBL" id="SFC14130.1"/>
    </source>
</evidence>
<dbReference type="RefSeq" id="WP_091509714.1">
    <property type="nucleotide sequence ID" value="NZ_FOLE01000003.1"/>
</dbReference>
<protein>
    <submittedName>
        <fullName evidence="4">DNA-binding response regulator, LytR/AlgR family</fullName>
    </submittedName>
</protein>
<dbReference type="GO" id="GO:0000156">
    <property type="term" value="F:phosphorelay response regulator activity"/>
    <property type="evidence" value="ECO:0007669"/>
    <property type="project" value="InterPro"/>
</dbReference>
<dbReference type="Gene3D" id="2.40.50.1020">
    <property type="entry name" value="LytTr DNA-binding domain"/>
    <property type="match status" value="1"/>
</dbReference>
<dbReference type="Gene3D" id="3.40.50.2300">
    <property type="match status" value="1"/>
</dbReference>
<keyword evidence="5" id="KW-1185">Reference proteome</keyword>
<proteinExistence type="predicted"/>
<dbReference type="PANTHER" id="PTHR37299">
    <property type="entry name" value="TRANSCRIPTIONAL REGULATOR-RELATED"/>
    <property type="match status" value="1"/>
</dbReference>
<dbReference type="PANTHER" id="PTHR37299:SF1">
    <property type="entry name" value="STAGE 0 SPORULATION PROTEIN A HOMOLOG"/>
    <property type="match status" value="1"/>
</dbReference>
<dbReference type="SUPFAM" id="SSF52172">
    <property type="entry name" value="CheY-like"/>
    <property type="match status" value="1"/>
</dbReference>
<sequence length="256" mass="29522">MKNILIIEDEINAASEVANMLQEIDDEIIILKIIDSVESAIDWFGNNPPPDLIFSDIQLSDGLSFEIFDKVIINSPIVFCTAFDEYMMNAFDTNAISYLLKPVSEDMLLKALNKFKQLQSSFEKKTYQSKVYGLLNQIKPSYKKTILINQKDKIIPLATKEIAFFCLDRSIIHIVTHTNQKFFTTNTLDEIEKSLEPDTFYRANRQFIINKNYINSIERFFARKLVIKLIVNTPEPVVISKAKSSEFLEWLEGNTL</sequence>
<dbReference type="InterPro" id="IPR001789">
    <property type="entry name" value="Sig_transdc_resp-reg_receiver"/>
</dbReference>
<dbReference type="Proteomes" id="UP000199514">
    <property type="component" value="Unassembled WGS sequence"/>
</dbReference>
<gene>
    <name evidence="4" type="ORF">SAMN05421780_10363</name>
</gene>
<dbReference type="PROSITE" id="PS50930">
    <property type="entry name" value="HTH_LYTTR"/>
    <property type="match status" value="1"/>
</dbReference>
<dbReference type="InterPro" id="IPR046947">
    <property type="entry name" value="LytR-like"/>
</dbReference>
<dbReference type="SMART" id="SM00850">
    <property type="entry name" value="LytTR"/>
    <property type="match status" value="1"/>
</dbReference>
<dbReference type="InterPro" id="IPR011006">
    <property type="entry name" value="CheY-like_superfamily"/>
</dbReference>
<reference evidence="4 5" key="1">
    <citation type="submission" date="2016-10" db="EMBL/GenBank/DDBJ databases">
        <authorList>
            <person name="de Groot N.N."/>
        </authorList>
    </citation>
    <scope>NUCLEOTIDE SEQUENCE [LARGE SCALE GENOMIC DNA]</scope>
    <source>
        <strain evidence="4 5">DSM 6793</strain>
    </source>
</reference>
<dbReference type="SMART" id="SM00448">
    <property type="entry name" value="REC"/>
    <property type="match status" value="1"/>
</dbReference>
<dbReference type="AlphaFoldDB" id="A0A1I1GYV8"/>
<name>A0A1I1GYV8_9BACT</name>
<dbReference type="OrthoDB" id="1646880at2"/>
<feature type="domain" description="Response regulatory" evidence="2">
    <location>
        <begin position="3"/>
        <end position="116"/>
    </location>
</feature>
<dbReference type="STRING" id="927664.SAMN05421780_10363"/>
<evidence type="ECO:0000256" key="1">
    <source>
        <dbReference type="PROSITE-ProRule" id="PRU00169"/>
    </source>
</evidence>
<feature type="modified residue" description="4-aspartylphosphate" evidence="1">
    <location>
        <position position="56"/>
    </location>
</feature>
<dbReference type="EMBL" id="FOLE01000003">
    <property type="protein sequence ID" value="SFC14130.1"/>
    <property type="molecule type" value="Genomic_DNA"/>
</dbReference>
<dbReference type="InterPro" id="IPR007492">
    <property type="entry name" value="LytTR_DNA-bd_dom"/>
</dbReference>
<keyword evidence="4" id="KW-0238">DNA-binding</keyword>